<gene>
    <name evidence="1" type="ORF">DEM25_006705</name>
</gene>
<dbReference type="Proteomes" id="UP000246132">
    <property type="component" value="Unassembled WGS sequence"/>
</dbReference>
<dbReference type="RefSeq" id="WP_109765715.1">
    <property type="nucleotide sequence ID" value="NZ_CP159474.1"/>
</dbReference>
<proteinExistence type="predicted"/>
<evidence type="ECO:0000313" key="2">
    <source>
        <dbReference type="Proteomes" id="UP000246132"/>
    </source>
</evidence>
<dbReference type="EMBL" id="QFWV02000004">
    <property type="protein sequence ID" value="RKF07483.1"/>
    <property type="molecule type" value="Genomic_DNA"/>
</dbReference>
<comment type="caution">
    <text evidence="1">The sequence shown here is derived from an EMBL/GenBank/DDBJ whole genome shotgun (WGS) entry which is preliminary data.</text>
</comment>
<dbReference type="OrthoDB" id="7360668at2"/>
<keyword evidence="2" id="KW-1185">Reference proteome</keyword>
<dbReference type="Pfam" id="PF07369">
    <property type="entry name" value="DUF1488"/>
    <property type="match status" value="1"/>
</dbReference>
<evidence type="ECO:0000313" key="1">
    <source>
        <dbReference type="EMBL" id="RKF07483.1"/>
    </source>
</evidence>
<dbReference type="InterPro" id="IPR009962">
    <property type="entry name" value="DUF1488"/>
</dbReference>
<dbReference type="AlphaFoldDB" id="A0A3A8ANI8"/>
<accession>A0A3A8ANI8</accession>
<name>A0A3A8ANI8_9HYPH</name>
<sequence>MALEFPNLSRSFDEARNAIRFSGYDGMTQVPFLIEAGALPRSGKTALSEEECLTAFDAARGSIHNVARKTYSCGRRPFYTLTVADF</sequence>
<reference evidence="1 2" key="1">
    <citation type="journal article" date="2018" name="Int. J. Syst. Bacteriol.">
        <title>Oceaniradius stylonemae gen. nov., sp. nov., isolated from a red alga, Stylonema cornu-cervi.</title>
        <authorList>
            <person name="Jeong S."/>
        </authorList>
    </citation>
    <scope>NUCLEOTIDE SEQUENCE [LARGE SCALE GENOMIC DNA]</scope>
    <source>
        <strain evidence="1 2">StC1</strain>
    </source>
</reference>
<organism evidence="1 2">
    <name type="scientific">Oceaniradius stylonematis</name>
    <dbReference type="NCBI Taxonomy" id="2184161"/>
    <lineage>
        <taxon>Bacteria</taxon>
        <taxon>Pseudomonadati</taxon>
        <taxon>Pseudomonadota</taxon>
        <taxon>Alphaproteobacteria</taxon>
        <taxon>Hyphomicrobiales</taxon>
        <taxon>Ahrensiaceae</taxon>
        <taxon>Oceaniradius</taxon>
    </lineage>
</organism>
<protein>
    <submittedName>
        <fullName evidence="1">DUF1488 domain-containing protein</fullName>
    </submittedName>
</protein>